<dbReference type="Pfam" id="PF00450">
    <property type="entry name" value="Peptidase_S10"/>
    <property type="match status" value="1"/>
</dbReference>
<evidence type="ECO:0000256" key="7">
    <source>
        <dbReference type="SAM" id="Phobius"/>
    </source>
</evidence>
<keyword evidence="6" id="KW-0732">Signal</keyword>
<dbReference type="EC" id="3.4.16.-" evidence="6"/>
<sequence>MKLLDLPPTLLGFIAALTLPTSAQYIPPASYQTVLQSPLNAAITISYLQPDAGTCTTAYATQKQYSGYINLPPYTLAPIQQNYNINTFFWFIEARQSPQTAPLTIWLSGGPGTSSMFGLFNEVGPCQVVQMEDGTYGTQVNEWGWDRSSNILFIDQPNEVGFSFDQPTNASLNLFSGDVFEPPTLRPKGLPSYMYLNGTFGTASSSESVPWNTTANTTEIAAQATWHFLQAWLSAFPQYNPAVPPNATSPRAAMNTPAGVNLFTESYGGKYAPVFASFFEAQNQARVNGPLSNSSSLPIQLQTVGILDGKIDDLIQDYYYPIFAYNNTYGIQAINEVEELNEINEYTNMCLVQIQECRAAMAATDPQGYGDVSTTNDLCSNAEITCNSILGTYVAAGYDPYDIRQKYPTPDPPAAYQEYLNYPSVLQAIGAQVNYTESSPYVLDGFVATGDSIRGGLTNDLASLLAMGVRVALVYGDADFLCNWYGGQAVSFAIADLVPSSPLPSSMPGNPPPPPSYAAGFASAGYADIVVNSTYVGGAARQYGNLSFSRIYESGHFVPYFQPETAFTLFTRIINGQDLSTGDPVDLSSFGSSGPANATFTTTASYSPAPTCWVRAWNQSCSDADTQAMFAGKGLVANGIFYLDNANPVSALPSTTVSAGEPGSPLRTIVSPDGPLTGVYTATGTPSHAAAVPGVRLATRPGESGALWPLVVVGVAVLVGGAVVVL</sequence>
<accession>A0A6A6PGS8</accession>
<protein>
    <recommendedName>
        <fullName evidence="6">Carboxypeptidase</fullName>
        <ecNumber evidence="6">3.4.16.-</ecNumber>
    </recommendedName>
</protein>
<evidence type="ECO:0000313" key="9">
    <source>
        <dbReference type="Proteomes" id="UP000799767"/>
    </source>
</evidence>
<keyword evidence="3 6" id="KW-0645">Protease</keyword>
<dbReference type="GO" id="GO:0006508">
    <property type="term" value="P:proteolysis"/>
    <property type="evidence" value="ECO:0007669"/>
    <property type="project" value="UniProtKB-KW"/>
</dbReference>
<keyword evidence="4 6" id="KW-0378">Hydrolase</keyword>
<evidence type="ECO:0000256" key="5">
    <source>
        <dbReference type="ARBA" id="ARBA00023180"/>
    </source>
</evidence>
<keyword evidence="9" id="KW-1185">Reference proteome</keyword>
<evidence type="ECO:0000256" key="6">
    <source>
        <dbReference type="RuleBase" id="RU361156"/>
    </source>
</evidence>
<dbReference type="GO" id="GO:0004185">
    <property type="term" value="F:serine-type carboxypeptidase activity"/>
    <property type="evidence" value="ECO:0007669"/>
    <property type="project" value="UniProtKB-UniRule"/>
</dbReference>
<organism evidence="8 9">
    <name type="scientific">Neohortaea acidophila</name>
    <dbReference type="NCBI Taxonomy" id="245834"/>
    <lineage>
        <taxon>Eukaryota</taxon>
        <taxon>Fungi</taxon>
        <taxon>Dikarya</taxon>
        <taxon>Ascomycota</taxon>
        <taxon>Pezizomycotina</taxon>
        <taxon>Dothideomycetes</taxon>
        <taxon>Dothideomycetidae</taxon>
        <taxon>Mycosphaerellales</taxon>
        <taxon>Teratosphaeriaceae</taxon>
        <taxon>Neohortaea</taxon>
    </lineage>
</organism>
<comment type="similarity">
    <text evidence="1 6">Belongs to the peptidase S10 family.</text>
</comment>
<name>A0A6A6PGS8_9PEZI</name>
<dbReference type="GO" id="GO:0000324">
    <property type="term" value="C:fungal-type vacuole"/>
    <property type="evidence" value="ECO:0007669"/>
    <property type="project" value="TreeGrafter"/>
</dbReference>
<dbReference type="InterPro" id="IPR029058">
    <property type="entry name" value="AB_hydrolase_fold"/>
</dbReference>
<dbReference type="PRINTS" id="PR00724">
    <property type="entry name" value="CRBOXYPTASEC"/>
</dbReference>
<dbReference type="InterPro" id="IPR018202">
    <property type="entry name" value="Ser_caboxypep_ser_AS"/>
</dbReference>
<dbReference type="PANTHER" id="PTHR11802:SF404">
    <property type="entry name" value="CARBOXYPEPTIDASE"/>
    <property type="match status" value="1"/>
</dbReference>
<dbReference type="PANTHER" id="PTHR11802">
    <property type="entry name" value="SERINE PROTEASE FAMILY S10 SERINE CARBOXYPEPTIDASE"/>
    <property type="match status" value="1"/>
</dbReference>
<feature type="signal peptide" evidence="6">
    <location>
        <begin position="1"/>
        <end position="23"/>
    </location>
</feature>
<evidence type="ECO:0000256" key="2">
    <source>
        <dbReference type="ARBA" id="ARBA00022645"/>
    </source>
</evidence>
<dbReference type="SUPFAM" id="SSF53474">
    <property type="entry name" value="alpha/beta-Hydrolases"/>
    <property type="match status" value="1"/>
</dbReference>
<keyword evidence="7" id="KW-0472">Membrane</keyword>
<dbReference type="PROSITE" id="PS00131">
    <property type="entry name" value="CARBOXYPEPT_SER_SER"/>
    <property type="match status" value="1"/>
</dbReference>
<evidence type="ECO:0000256" key="1">
    <source>
        <dbReference type="ARBA" id="ARBA00009431"/>
    </source>
</evidence>
<dbReference type="InterPro" id="IPR001563">
    <property type="entry name" value="Peptidase_S10"/>
</dbReference>
<evidence type="ECO:0000256" key="3">
    <source>
        <dbReference type="ARBA" id="ARBA00022670"/>
    </source>
</evidence>
<dbReference type="AlphaFoldDB" id="A0A6A6PGS8"/>
<proteinExistence type="inferred from homology"/>
<dbReference type="Proteomes" id="UP000799767">
    <property type="component" value="Unassembled WGS sequence"/>
</dbReference>
<evidence type="ECO:0000256" key="4">
    <source>
        <dbReference type="ARBA" id="ARBA00022801"/>
    </source>
</evidence>
<dbReference type="RefSeq" id="XP_033585778.1">
    <property type="nucleotide sequence ID" value="XM_033731962.1"/>
</dbReference>
<keyword evidence="5" id="KW-0325">Glycoprotein</keyword>
<dbReference type="EMBL" id="MU001642">
    <property type="protein sequence ID" value="KAF2479208.1"/>
    <property type="molecule type" value="Genomic_DNA"/>
</dbReference>
<dbReference type="OrthoDB" id="443318at2759"/>
<feature type="chain" id="PRO_5025716289" description="Carboxypeptidase" evidence="6">
    <location>
        <begin position="24"/>
        <end position="726"/>
    </location>
</feature>
<keyword evidence="2 6" id="KW-0121">Carboxypeptidase</keyword>
<reference evidence="8" key="1">
    <citation type="journal article" date="2020" name="Stud. Mycol.">
        <title>101 Dothideomycetes genomes: a test case for predicting lifestyles and emergence of pathogens.</title>
        <authorList>
            <person name="Haridas S."/>
            <person name="Albert R."/>
            <person name="Binder M."/>
            <person name="Bloem J."/>
            <person name="Labutti K."/>
            <person name="Salamov A."/>
            <person name="Andreopoulos B."/>
            <person name="Baker S."/>
            <person name="Barry K."/>
            <person name="Bills G."/>
            <person name="Bluhm B."/>
            <person name="Cannon C."/>
            <person name="Castanera R."/>
            <person name="Culley D."/>
            <person name="Daum C."/>
            <person name="Ezra D."/>
            <person name="Gonzalez J."/>
            <person name="Henrissat B."/>
            <person name="Kuo A."/>
            <person name="Liang C."/>
            <person name="Lipzen A."/>
            <person name="Lutzoni F."/>
            <person name="Magnuson J."/>
            <person name="Mondo S."/>
            <person name="Nolan M."/>
            <person name="Ohm R."/>
            <person name="Pangilinan J."/>
            <person name="Park H.-J."/>
            <person name="Ramirez L."/>
            <person name="Alfaro M."/>
            <person name="Sun H."/>
            <person name="Tritt A."/>
            <person name="Yoshinaga Y."/>
            <person name="Zwiers L.-H."/>
            <person name="Turgeon B."/>
            <person name="Goodwin S."/>
            <person name="Spatafora J."/>
            <person name="Crous P."/>
            <person name="Grigoriev I."/>
        </authorList>
    </citation>
    <scope>NUCLEOTIDE SEQUENCE</scope>
    <source>
        <strain evidence="8">CBS 113389</strain>
    </source>
</reference>
<dbReference type="Gene3D" id="3.40.50.1820">
    <property type="entry name" value="alpha/beta hydrolase"/>
    <property type="match status" value="1"/>
</dbReference>
<keyword evidence="7" id="KW-0812">Transmembrane</keyword>
<keyword evidence="7" id="KW-1133">Transmembrane helix</keyword>
<dbReference type="GeneID" id="54472964"/>
<evidence type="ECO:0000313" key="8">
    <source>
        <dbReference type="EMBL" id="KAF2479208.1"/>
    </source>
</evidence>
<feature type="transmembrane region" description="Helical" evidence="7">
    <location>
        <begin position="706"/>
        <end position="725"/>
    </location>
</feature>
<gene>
    <name evidence="8" type="ORF">BDY17DRAFT_272647</name>
</gene>